<comment type="similarity">
    <text evidence="1 5">Belongs to the 5-formyltetrahydrofolate cyclo-ligase family.</text>
</comment>
<keyword evidence="5" id="KW-0460">Magnesium</keyword>
<dbReference type="Pfam" id="PF01812">
    <property type="entry name" value="5-FTHF_cyc-lig"/>
    <property type="match status" value="1"/>
</dbReference>
<reference evidence="8" key="2">
    <citation type="submission" date="2018-03" db="EMBL/GenBank/DDBJ databases">
        <authorList>
            <person name="Naushad S."/>
        </authorList>
    </citation>
    <scope>NUCLEOTIDE SEQUENCE</scope>
    <source>
        <strain evidence="8">SNUC 1409</strain>
    </source>
</reference>
<feature type="binding site" evidence="4">
    <location>
        <begin position="3"/>
        <end position="7"/>
    </location>
    <ligand>
        <name>ATP</name>
        <dbReference type="ChEBI" id="CHEBI:30616"/>
    </ligand>
</feature>
<dbReference type="OrthoDB" id="9801938at2"/>
<evidence type="ECO:0000256" key="5">
    <source>
        <dbReference type="RuleBase" id="RU361279"/>
    </source>
</evidence>
<keyword evidence="5" id="KW-0479">Metal-binding</keyword>
<dbReference type="GO" id="GO:0035999">
    <property type="term" value="P:tetrahydrofolate interconversion"/>
    <property type="evidence" value="ECO:0007669"/>
    <property type="project" value="TreeGrafter"/>
</dbReference>
<feature type="binding site" evidence="4">
    <location>
        <position position="49"/>
    </location>
    <ligand>
        <name>substrate</name>
    </ligand>
</feature>
<dbReference type="RefSeq" id="WP_103167410.1">
    <property type="nucleotide sequence ID" value="NZ_CP130489.1"/>
</dbReference>
<evidence type="ECO:0000256" key="3">
    <source>
        <dbReference type="ARBA" id="ARBA00022840"/>
    </source>
</evidence>
<dbReference type="GO" id="GO:0005524">
    <property type="term" value="F:ATP binding"/>
    <property type="evidence" value="ECO:0007669"/>
    <property type="project" value="UniProtKB-KW"/>
</dbReference>
<accession>A0A2K4DGW1</accession>
<dbReference type="Proteomes" id="UP000242088">
    <property type="component" value="Unassembled WGS sequence"/>
</dbReference>
<protein>
    <recommendedName>
        <fullName evidence="5">5-formyltetrahydrofolate cyclo-ligase</fullName>
        <ecNumber evidence="5">6.3.3.2</ecNumber>
    </recommendedName>
</protein>
<keyword evidence="3 4" id="KW-0067">ATP-binding</keyword>
<gene>
    <name evidence="6" type="ORF">BUY44_07740</name>
    <name evidence="8" type="ORF">BUY47_01395</name>
    <name evidence="7" type="ORF">BUY48_07930</name>
</gene>
<comment type="caution">
    <text evidence="7">The sequence shown here is derived from an EMBL/GenBank/DDBJ whole genome shotgun (WGS) entry which is preliminary data.</text>
</comment>
<dbReference type="NCBIfam" id="TIGR02727">
    <property type="entry name" value="MTHFS_bact"/>
    <property type="match status" value="1"/>
</dbReference>
<evidence type="ECO:0000256" key="2">
    <source>
        <dbReference type="ARBA" id="ARBA00022741"/>
    </source>
</evidence>
<reference evidence="9 10" key="1">
    <citation type="journal article" date="2016" name="Front. Microbiol.">
        <title>Comprehensive Phylogenetic Analysis of Bovine Non-aureus Staphylococci Species Based on Whole-Genome Sequencing.</title>
        <authorList>
            <person name="Naushad S."/>
            <person name="Barkema H.W."/>
            <person name="Luby C."/>
            <person name="Condas L.A."/>
            <person name="Nobrega D.B."/>
            <person name="Carson D.A."/>
            <person name="De Buck J."/>
        </authorList>
    </citation>
    <scope>NUCLEOTIDE SEQUENCE [LARGE SCALE GENOMIC DNA]</scope>
    <source>
        <strain evidence="8 9">SNUC 1409</strain>
        <strain evidence="7 11">SNUC 4143</strain>
        <strain evidence="6 10">SNUC 761</strain>
    </source>
</reference>
<evidence type="ECO:0000313" key="10">
    <source>
        <dbReference type="Proteomes" id="UP000242547"/>
    </source>
</evidence>
<keyword evidence="7" id="KW-0436">Ligase</keyword>
<reference evidence="7" key="3">
    <citation type="submission" date="2018-03" db="EMBL/GenBank/DDBJ databases">
        <authorList>
            <person name="Keele B.F."/>
        </authorList>
    </citation>
    <scope>NUCLEOTIDE SEQUENCE</scope>
    <source>
        <strain evidence="7">SNUC 4143</strain>
        <strain evidence="6">SNUC 761</strain>
    </source>
</reference>
<dbReference type="EMBL" id="PYZI01000001">
    <property type="protein sequence ID" value="PTF15459.1"/>
    <property type="molecule type" value="Genomic_DNA"/>
</dbReference>
<evidence type="ECO:0000256" key="1">
    <source>
        <dbReference type="ARBA" id="ARBA00010638"/>
    </source>
</evidence>
<dbReference type="GeneID" id="48887895"/>
<evidence type="ECO:0000256" key="4">
    <source>
        <dbReference type="PIRSR" id="PIRSR006806-1"/>
    </source>
</evidence>
<dbReference type="SUPFAM" id="SSF100950">
    <property type="entry name" value="NagB/RpiA/CoA transferase-like"/>
    <property type="match status" value="1"/>
</dbReference>
<keyword evidence="9" id="KW-1185">Reference proteome</keyword>
<feature type="binding site" evidence="4">
    <location>
        <position position="54"/>
    </location>
    <ligand>
        <name>substrate</name>
    </ligand>
</feature>
<proteinExistence type="inferred from homology"/>
<dbReference type="PANTHER" id="PTHR23407">
    <property type="entry name" value="ATPASE INHIBITOR/5-FORMYLTETRAHYDROFOLATE CYCLO-LIGASE"/>
    <property type="match status" value="1"/>
</dbReference>
<evidence type="ECO:0000313" key="6">
    <source>
        <dbReference type="EMBL" id="PTE72651.1"/>
    </source>
</evidence>
<keyword evidence="2 4" id="KW-0547">Nucleotide-binding</keyword>
<dbReference type="InterPro" id="IPR037171">
    <property type="entry name" value="NagB/RpiA_transferase-like"/>
</dbReference>
<evidence type="ECO:0000313" key="8">
    <source>
        <dbReference type="EMBL" id="PTF15459.1"/>
    </source>
</evidence>
<evidence type="ECO:0000313" key="11">
    <source>
        <dbReference type="Proteomes" id="UP000243350"/>
    </source>
</evidence>
<dbReference type="InterPro" id="IPR024185">
    <property type="entry name" value="FTHF_cligase-like_sf"/>
</dbReference>
<comment type="cofactor">
    <cofactor evidence="5">
        <name>Mg(2+)</name>
        <dbReference type="ChEBI" id="CHEBI:18420"/>
    </cofactor>
</comment>
<dbReference type="InterPro" id="IPR002698">
    <property type="entry name" value="FTHF_cligase"/>
</dbReference>
<dbReference type="EC" id="6.3.3.2" evidence="5"/>
<dbReference type="EMBL" id="PYZL01000050">
    <property type="protein sequence ID" value="PTE72651.1"/>
    <property type="molecule type" value="Genomic_DNA"/>
</dbReference>
<dbReference type="PIRSF" id="PIRSF006806">
    <property type="entry name" value="FTHF_cligase"/>
    <property type="match status" value="1"/>
</dbReference>
<dbReference type="PANTHER" id="PTHR23407:SF1">
    <property type="entry name" value="5-FORMYLTETRAHYDROFOLATE CYCLO-LIGASE"/>
    <property type="match status" value="1"/>
</dbReference>
<dbReference type="EMBL" id="PYZH01000046">
    <property type="protein sequence ID" value="PTF13957.1"/>
    <property type="molecule type" value="Genomic_DNA"/>
</dbReference>
<name>A0A2K4DGW1_9STAP</name>
<evidence type="ECO:0000313" key="9">
    <source>
        <dbReference type="Proteomes" id="UP000242088"/>
    </source>
</evidence>
<dbReference type="GO" id="GO:0009396">
    <property type="term" value="P:folic acid-containing compound biosynthetic process"/>
    <property type="evidence" value="ECO:0007669"/>
    <property type="project" value="TreeGrafter"/>
</dbReference>
<organism evidence="7 11">
    <name type="scientific">Staphylococcus devriesei</name>
    <dbReference type="NCBI Taxonomy" id="586733"/>
    <lineage>
        <taxon>Bacteria</taxon>
        <taxon>Bacillati</taxon>
        <taxon>Bacillota</taxon>
        <taxon>Bacilli</taxon>
        <taxon>Bacillales</taxon>
        <taxon>Staphylococcaceae</taxon>
        <taxon>Staphylococcus</taxon>
    </lineage>
</organism>
<dbReference type="GO" id="GO:0046872">
    <property type="term" value="F:metal ion binding"/>
    <property type="evidence" value="ECO:0007669"/>
    <property type="project" value="UniProtKB-KW"/>
</dbReference>
<evidence type="ECO:0000313" key="7">
    <source>
        <dbReference type="EMBL" id="PTF13957.1"/>
    </source>
</evidence>
<dbReference type="Proteomes" id="UP000242547">
    <property type="component" value="Unassembled WGS sequence"/>
</dbReference>
<dbReference type="GO" id="GO:0030272">
    <property type="term" value="F:5-formyltetrahydrofolate cyclo-ligase activity"/>
    <property type="evidence" value="ECO:0007669"/>
    <property type="project" value="UniProtKB-EC"/>
</dbReference>
<dbReference type="Gene3D" id="3.40.50.10420">
    <property type="entry name" value="NagB/RpiA/CoA transferase-like"/>
    <property type="match status" value="1"/>
</dbReference>
<dbReference type="AlphaFoldDB" id="A0A2K4DGW1"/>
<comment type="catalytic activity">
    <reaction evidence="5">
        <text>(6S)-5-formyl-5,6,7,8-tetrahydrofolate + ATP = (6R)-5,10-methenyltetrahydrofolate + ADP + phosphate</text>
        <dbReference type="Rhea" id="RHEA:10488"/>
        <dbReference type="ChEBI" id="CHEBI:30616"/>
        <dbReference type="ChEBI" id="CHEBI:43474"/>
        <dbReference type="ChEBI" id="CHEBI:57455"/>
        <dbReference type="ChEBI" id="CHEBI:57457"/>
        <dbReference type="ChEBI" id="CHEBI:456216"/>
        <dbReference type="EC" id="6.3.3.2"/>
    </reaction>
</comment>
<dbReference type="Proteomes" id="UP000243350">
    <property type="component" value="Unassembled WGS sequence"/>
</dbReference>
<sequence>MRKKEIRSNILTKMKAFRNEDKVKADKWLREQLFTNTSYQQAQRIGIVLSMPHEVDTYKIIKESFSKNKDIFVPNTDYSSHSMNFKELKDLSTLKKDEKGIHYVSENTEITDDLDLVIVPGVAFREDGYRIGYGGGYFDRFLSNSNAPTLSLLYDYQLTHFEIESHDQPVDKLIIYNT</sequence>